<feature type="domain" description="HIT" evidence="2">
    <location>
        <begin position="4"/>
        <end position="109"/>
    </location>
</feature>
<comment type="caution">
    <text evidence="3">The sequence shown here is derived from an EMBL/GenBank/DDBJ whole genome shotgun (WGS) entry which is preliminary data.</text>
</comment>
<dbReference type="PRINTS" id="PR00332">
    <property type="entry name" value="HISTRIAD"/>
</dbReference>
<dbReference type="CDD" id="cd01276">
    <property type="entry name" value="PKCI_related"/>
    <property type="match status" value="1"/>
</dbReference>
<dbReference type="EMBL" id="JBHRZI010000025">
    <property type="protein sequence ID" value="MFC3895585.1"/>
    <property type="molecule type" value="Genomic_DNA"/>
</dbReference>
<feature type="short sequence motif" description="Histidine triad motif" evidence="1">
    <location>
        <begin position="94"/>
        <end position="98"/>
    </location>
</feature>
<evidence type="ECO:0000313" key="4">
    <source>
        <dbReference type="Proteomes" id="UP001595690"/>
    </source>
</evidence>
<dbReference type="Pfam" id="PF01230">
    <property type="entry name" value="HIT"/>
    <property type="match status" value="1"/>
</dbReference>
<organism evidence="3 4">
    <name type="scientific">Lentzea rhizosphaerae</name>
    <dbReference type="NCBI Taxonomy" id="2041025"/>
    <lineage>
        <taxon>Bacteria</taxon>
        <taxon>Bacillati</taxon>
        <taxon>Actinomycetota</taxon>
        <taxon>Actinomycetes</taxon>
        <taxon>Pseudonocardiales</taxon>
        <taxon>Pseudonocardiaceae</taxon>
        <taxon>Lentzea</taxon>
    </lineage>
</organism>
<sequence length="115" mass="12305">MSCLFCRIVDGEIPATIVHETKTTLAFRDIHPKAPVHVLIIPREHVPNAVDLDGAQLGDLFAAAKEIAEAEGVSASGYRLLFNTGPDSGQEVFHAHLHLLGGQRLQPSACNSGAR</sequence>
<dbReference type="RefSeq" id="WP_382377119.1">
    <property type="nucleotide sequence ID" value="NZ_JBHRZI010000025.1"/>
</dbReference>
<dbReference type="InterPro" id="IPR001310">
    <property type="entry name" value="Histidine_triad_HIT"/>
</dbReference>
<evidence type="ECO:0000259" key="2">
    <source>
        <dbReference type="PROSITE" id="PS51084"/>
    </source>
</evidence>
<gene>
    <name evidence="3" type="ORF">ACFOWZ_29270</name>
</gene>
<name>A0ABV8C0N6_9PSEU</name>
<evidence type="ECO:0000313" key="3">
    <source>
        <dbReference type="EMBL" id="MFC3895585.1"/>
    </source>
</evidence>
<dbReference type="PROSITE" id="PS51084">
    <property type="entry name" value="HIT_2"/>
    <property type="match status" value="1"/>
</dbReference>
<proteinExistence type="predicted"/>
<dbReference type="Gene3D" id="3.30.428.10">
    <property type="entry name" value="HIT-like"/>
    <property type="match status" value="1"/>
</dbReference>
<accession>A0ABV8C0N6</accession>
<evidence type="ECO:0000256" key="1">
    <source>
        <dbReference type="PROSITE-ProRule" id="PRU00464"/>
    </source>
</evidence>
<dbReference type="PANTHER" id="PTHR23089">
    <property type="entry name" value="HISTIDINE TRIAD HIT PROTEIN"/>
    <property type="match status" value="1"/>
</dbReference>
<dbReference type="InterPro" id="IPR036265">
    <property type="entry name" value="HIT-like_sf"/>
</dbReference>
<reference evidence="4" key="1">
    <citation type="journal article" date="2019" name="Int. J. Syst. Evol. Microbiol.">
        <title>The Global Catalogue of Microorganisms (GCM) 10K type strain sequencing project: providing services to taxonomists for standard genome sequencing and annotation.</title>
        <authorList>
            <consortium name="The Broad Institute Genomics Platform"/>
            <consortium name="The Broad Institute Genome Sequencing Center for Infectious Disease"/>
            <person name="Wu L."/>
            <person name="Ma J."/>
        </authorList>
    </citation>
    <scope>NUCLEOTIDE SEQUENCE [LARGE SCALE GENOMIC DNA]</scope>
    <source>
        <strain evidence="4">CGMCC 4.7405</strain>
    </source>
</reference>
<dbReference type="Proteomes" id="UP001595690">
    <property type="component" value="Unassembled WGS sequence"/>
</dbReference>
<dbReference type="SUPFAM" id="SSF54197">
    <property type="entry name" value="HIT-like"/>
    <property type="match status" value="1"/>
</dbReference>
<keyword evidence="4" id="KW-1185">Reference proteome</keyword>
<protein>
    <submittedName>
        <fullName evidence="3">Histidine triad nucleotide-binding protein</fullName>
    </submittedName>
</protein>
<dbReference type="InterPro" id="IPR011146">
    <property type="entry name" value="HIT-like"/>
</dbReference>